<keyword evidence="2" id="KW-1185">Reference proteome</keyword>
<dbReference type="OrthoDB" id="7728363at2"/>
<evidence type="ECO:0000313" key="1">
    <source>
        <dbReference type="EMBL" id="TCS60808.1"/>
    </source>
</evidence>
<reference evidence="1 2" key="1">
    <citation type="submission" date="2019-03" db="EMBL/GenBank/DDBJ databases">
        <title>Genomic Encyclopedia of Type Strains, Phase IV (KMG-IV): sequencing the most valuable type-strain genomes for metagenomic binning, comparative biology and taxonomic classification.</title>
        <authorList>
            <person name="Goeker M."/>
        </authorList>
    </citation>
    <scope>NUCLEOTIDE SEQUENCE [LARGE SCALE GENOMIC DNA]</scope>
    <source>
        <strain evidence="1 2">DSM 104836</strain>
    </source>
</reference>
<evidence type="ECO:0000313" key="2">
    <source>
        <dbReference type="Proteomes" id="UP000295696"/>
    </source>
</evidence>
<comment type="caution">
    <text evidence="1">The sequence shown here is derived from an EMBL/GenBank/DDBJ whole genome shotgun (WGS) entry which is preliminary data.</text>
</comment>
<accession>A0A4R3J4S0</accession>
<name>A0A4R3J4S0_9RHOB</name>
<protein>
    <submittedName>
        <fullName evidence="1">Uncharacterized protein</fullName>
    </submittedName>
</protein>
<gene>
    <name evidence="1" type="ORF">EDD52_113102</name>
</gene>
<dbReference type="EMBL" id="SLZU01000013">
    <property type="protein sequence ID" value="TCS60808.1"/>
    <property type="molecule type" value="Genomic_DNA"/>
</dbReference>
<dbReference type="AlphaFoldDB" id="A0A4R3J4S0"/>
<organism evidence="1 2">
    <name type="scientific">Primorskyibacter sedentarius</name>
    <dbReference type="NCBI Taxonomy" id="745311"/>
    <lineage>
        <taxon>Bacteria</taxon>
        <taxon>Pseudomonadati</taxon>
        <taxon>Pseudomonadota</taxon>
        <taxon>Alphaproteobacteria</taxon>
        <taxon>Rhodobacterales</taxon>
        <taxon>Roseobacteraceae</taxon>
        <taxon>Primorskyibacter</taxon>
    </lineage>
</organism>
<sequence>MFDIPTPPCALHSFFQSNAQGLQNAAFLLGGLPWLRKVQAILDALASGAPLTRRRLADMQSVHDLLTLHYVDDLDSPEAAHFACLDPADPCVEDICLLADELDAALEGHAREAHSAFEGYAPGKASEVRV</sequence>
<dbReference type="RefSeq" id="WP_132247000.1">
    <property type="nucleotide sequence ID" value="NZ_SLZU01000013.1"/>
</dbReference>
<proteinExistence type="predicted"/>
<dbReference type="Proteomes" id="UP000295696">
    <property type="component" value="Unassembled WGS sequence"/>
</dbReference>